<feature type="domain" description="Integrase core" evidence="1">
    <location>
        <begin position="24"/>
        <end position="195"/>
    </location>
</feature>
<dbReference type="PANTHER" id="PTHR46177">
    <property type="entry name" value="INTEGRASE CATALYTIC DOMAIN-CONTAINING PROTEIN"/>
    <property type="match status" value="1"/>
</dbReference>
<dbReference type="AlphaFoldDB" id="A0AAD4BL67"/>
<comment type="caution">
    <text evidence="2">The sequence shown here is derived from an EMBL/GenBank/DDBJ whole genome shotgun (WGS) entry which is preliminary data.</text>
</comment>
<evidence type="ECO:0000313" key="2">
    <source>
        <dbReference type="EMBL" id="KAF8434158.1"/>
    </source>
</evidence>
<keyword evidence="3" id="KW-1185">Reference proteome</keyword>
<dbReference type="Pfam" id="PF24764">
    <property type="entry name" value="rva_4"/>
    <property type="match status" value="1"/>
</dbReference>
<dbReference type="Proteomes" id="UP001194468">
    <property type="component" value="Unassembled WGS sequence"/>
</dbReference>
<dbReference type="PANTHER" id="PTHR46177:SF1">
    <property type="entry name" value="INTEGRASE CATALYTIC DOMAIN-CONTAINING PROTEIN"/>
    <property type="match status" value="1"/>
</dbReference>
<reference evidence="2" key="1">
    <citation type="submission" date="2019-10" db="EMBL/GenBank/DDBJ databases">
        <authorList>
            <consortium name="DOE Joint Genome Institute"/>
            <person name="Kuo A."/>
            <person name="Miyauchi S."/>
            <person name="Kiss E."/>
            <person name="Drula E."/>
            <person name="Kohler A."/>
            <person name="Sanchez-Garcia M."/>
            <person name="Andreopoulos B."/>
            <person name="Barry K.W."/>
            <person name="Bonito G."/>
            <person name="Buee M."/>
            <person name="Carver A."/>
            <person name="Chen C."/>
            <person name="Cichocki N."/>
            <person name="Clum A."/>
            <person name="Culley D."/>
            <person name="Crous P.W."/>
            <person name="Fauchery L."/>
            <person name="Girlanda M."/>
            <person name="Hayes R."/>
            <person name="Keri Z."/>
            <person name="LaButti K."/>
            <person name="Lipzen A."/>
            <person name="Lombard V."/>
            <person name="Magnuson J."/>
            <person name="Maillard F."/>
            <person name="Morin E."/>
            <person name="Murat C."/>
            <person name="Nolan M."/>
            <person name="Ohm R."/>
            <person name="Pangilinan J."/>
            <person name="Pereira M."/>
            <person name="Perotto S."/>
            <person name="Peter M."/>
            <person name="Riley R."/>
            <person name="Sitrit Y."/>
            <person name="Stielow B."/>
            <person name="Szollosi G."/>
            <person name="Zifcakova L."/>
            <person name="Stursova M."/>
            <person name="Spatafora J.W."/>
            <person name="Tedersoo L."/>
            <person name="Vaario L.-M."/>
            <person name="Yamada A."/>
            <person name="Yan M."/>
            <person name="Wang P."/>
            <person name="Xu J."/>
            <person name="Bruns T."/>
            <person name="Baldrian P."/>
            <person name="Vilgalys R."/>
            <person name="Henrissat B."/>
            <person name="Grigoriev I.V."/>
            <person name="Hibbett D."/>
            <person name="Nagy L.G."/>
            <person name="Martin F.M."/>
        </authorList>
    </citation>
    <scope>NUCLEOTIDE SEQUENCE</scope>
    <source>
        <strain evidence="2">BED1</strain>
    </source>
</reference>
<organism evidence="2 3">
    <name type="scientific">Boletus edulis BED1</name>
    <dbReference type="NCBI Taxonomy" id="1328754"/>
    <lineage>
        <taxon>Eukaryota</taxon>
        <taxon>Fungi</taxon>
        <taxon>Dikarya</taxon>
        <taxon>Basidiomycota</taxon>
        <taxon>Agaricomycotina</taxon>
        <taxon>Agaricomycetes</taxon>
        <taxon>Agaricomycetidae</taxon>
        <taxon>Boletales</taxon>
        <taxon>Boletineae</taxon>
        <taxon>Boletaceae</taxon>
        <taxon>Boletoideae</taxon>
        <taxon>Boletus</taxon>
    </lineage>
</organism>
<gene>
    <name evidence="2" type="ORF">L210DRAFT_3485690</name>
</gene>
<sequence>MGNGNYRSSCNGHPGSGGRFWAAGVNDIWAVDQHDKWKRFGLALHTGIEPFSGKILWMKVWHSNQNPQLILTYYLEAVKKLGFVPLVTQSDPGTENFGIANAHTVLRQWHDEALAGTLQHRWMRLRKNIMPEIAWSQLRRRFTPGFESILERGIALDWFDPDNSLHIAVFRWLFIPWLQAELDAYCDRINHTAKHRDRKKVLPHGIPELIFTSPEDFGALDFKASLVTIDPAALDHIQELYVNPSHPVFDLVPEPISIVLDDIYAMLGRPAITRMSIWDVYLDLLHQIQDSPSRSTPLQLSLDDDALPLLDNQADLPFREDADGYYYMGGVGRGLGMRMY</sequence>
<proteinExistence type="predicted"/>
<name>A0AAD4BL67_BOLED</name>
<dbReference type="EMBL" id="WHUW01000030">
    <property type="protein sequence ID" value="KAF8434158.1"/>
    <property type="molecule type" value="Genomic_DNA"/>
</dbReference>
<reference evidence="2" key="2">
    <citation type="journal article" date="2020" name="Nat. Commun.">
        <title>Large-scale genome sequencing of mycorrhizal fungi provides insights into the early evolution of symbiotic traits.</title>
        <authorList>
            <person name="Miyauchi S."/>
            <person name="Kiss E."/>
            <person name="Kuo A."/>
            <person name="Drula E."/>
            <person name="Kohler A."/>
            <person name="Sanchez-Garcia M."/>
            <person name="Morin E."/>
            <person name="Andreopoulos B."/>
            <person name="Barry K.W."/>
            <person name="Bonito G."/>
            <person name="Buee M."/>
            <person name="Carver A."/>
            <person name="Chen C."/>
            <person name="Cichocki N."/>
            <person name="Clum A."/>
            <person name="Culley D."/>
            <person name="Crous P.W."/>
            <person name="Fauchery L."/>
            <person name="Girlanda M."/>
            <person name="Hayes R.D."/>
            <person name="Keri Z."/>
            <person name="LaButti K."/>
            <person name="Lipzen A."/>
            <person name="Lombard V."/>
            <person name="Magnuson J."/>
            <person name="Maillard F."/>
            <person name="Murat C."/>
            <person name="Nolan M."/>
            <person name="Ohm R.A."/>
            <person name="Pangilinan J."/>
            <person name="Pereira M.F."/>
            <person name="Perotto S."/>
            <person name="Peter M."/>
            <person name="Pfister S."/>
            <person name="Riley R."/>
            <person name="Sitrit Y."/>
            <person name="Stielow J.B."/>
            <person name="Szollosi G."/>
            <person name="Zifcakova L."/>
            <person name="Stursova M."/>
            <person name="Spatafora J.W."/>
            <person name="Tedersoo L."/>
            <person name="Vaario L.M."/>
            <person name="Yamada A."/>
            <person name="Yan M."/>
            <person name="Wang P."/>
            <person name="Xu J."/>
            <person name="Bruns T."/>
            <person name="Baldrian P."/>
            <person name="Vilgalys R."/>
            <person name="Dunand C."/>
            <person name="Henrissat B."/>
            <person name="Grigoriev I.V."/>
            <person name="Hibbett D."/>
            <person name="Nagy L.G."/>
            <person name="Martin F.M."/>
        </authorList>
    </citation>
    <scope>NUCLEOTIDE SEQUENCE</scope>
    <source>
        <strain evidence="2">BED1</strain>
    </source>
</reference>
<evidence type="ECO:0000313" key="3">
    <source>
        <dbReference type="Proteomes" id="UP001194468"/>
    </source>
</evidence>
<evidence type="ECO:0000259" key="1">
    <source>
        <dbReference type="Pfam" id="PF24764"/>
    </source>
</evidence>
<protein>
    <recommendedName>
        <fullName evidence="1">Integrase core domain-containing protein</fullName>
    </recommendedName>
</protein>
<dbReference type="InterPro" id="IPR058913">
    <property type="entry name" value="Integrase_dom_put"/>
</dbReference>
<accession>A0AAD4BL67</accession>